<gene>
    <name evidence="2" type="ORF">H4W34_005819</name>
</gene>
<evidence type="ECO:0000259" key="1">
    <source>
        <dbReference type="SMART" id="SM00860"/>
    </source>
</evidence>
<feature type="domain" description="Knr4/Smi1-like" evidence="1">
    <location>
        <begin position="43"/>
        <end position="175"/>
    </location>
</feature>
<dbReference type="RefSeq" id="WP_192762095.1">
    <property type="nucleotide sequence ID" value="NZ_JADBDZ010000001.1"/>
</dbReference>
<name>A0ABR9JZI5_9ACTN</name>
<dbReference type="SUPFAM" id="SSF160631">
    <property type="entry name" value="SMI1/KNR4-like"/>
    <property type="match status" value="1"/>
</dbReference>
<dbReference type="Gene3D" id="3.40.1580.10">
    <property type="entry name" value="SMI1/KNR4-like"/>
    <property type="match status" value="1"/>
</dbReference>
<reference evidence="2 3" key="1">
    <citation type="submission" date="2020-10" db="EMBL/GenBank/DDBJ databases">
        <title>Sequencing the genomes of 1000 actinobacteria strains.</title>
        <authorList>
            <person name="Klenk H.-P."/>
        </authorList>
    </citation>
    <scope>NUCLEOTIDE SEQUENCE [LARGE SCALE GENOMIC DNA]</scope>
    <source>
        <strain evidence="2 3">DSM 46744</strain>
    </source>
</reference>
<dbReference type="Pfam" id="PF09346">
    <property type="entry name" value="SMI1_KNR4"/>
    <property type="match status" value="1"/>
</dbReference>
<evidence type="ECO:0000313" key="2">
    <source>
        <dbReference type="EMBL" id="MBE1535986.1"/>
    </source>
</evidence>
<protein>
    <recommendedName>
        <fullName evidence="1">Knr4/Smi1-like domain-containing protein</fullName>
    </recommendedName>
</protein>
<dbReference type="SMART" id="SM00860">
    <property type="entry name" value="SMI1_KNR4"/>
    <property type="match status" value="1"/>
</dbReference>
<organism evidence="2 3">
    <name type="scientific">Actinomadura algeriensis</name>
    <dbReference type="NCBI Taxonomy" id="1679523"/>
    <lineage>
        <taxon>Bacteria</taxon>
        <taxon>Bacillati</taxon>
        <taxon>Actinomycetota</taxon>
        <taxon>Actinomycetes</taxon>
        <taxon>Streptosporangiales</taxon>
        <taxon>Thermomonosporaceae</taxon>
        <taxon>Actinomadura</taxon>
    </lineage>
</organism>
<dbReference type="EMBL" id="JADBDZ010000001">
    <property type="protein sequence ID" value="MBE1535986.1"/>
    <property type="molecule type" value="Genomic_DNA"/>
</dbReference>
<dbReference type="InterPro" id="IPR018958">
    <property type="entry name" value="Knr4/Smi1-like_dom"/>
</dbReference>
<keyword evidence="3" id="KW-1185">Reference proteome</keyword>
<sequence>MNRDEWRPWPKRWSEEWITAHDPEKDRPLDPEVVRDGWLGYRPASPDEIATLEARLGLTLPPSLRGFLETTNGWRDAGHFIHRLGGTSDIGFLRDMRPTLIEAYDEVYGDEPEMENDVSPLLRRSVKISLDGDSCDLFLDPEDADSHGEWAAYKLASWSGMGPVRQHSFGHLMRRLYESFRGLR</sequence>
<evidence type="ECO:0000313" key="3">
    <source>
        <dbReference type="Proteomes" id="UP000627838"/>
    </source>
</evidence>
<proteinExistence type="predicted"/>
<dbReference type="InterPro" id="IPR037883">
    <property type="entry name" value="Knr4/Smi1-like_sf"/>
</dbReference>
<comment type="caution">
    <text evidence="2">The sequence shown here is derived from an EMBL/GenBank/DDBJ whole genome shotgun (WGS) entry which is preliminary data.</text>
</comment>
<dbReference type="Proteomes" id="UP000627838">
    <property type="component" value="Unassembled WGS sequence"/>
</dbReference>
<accession>A0ABR9JZI5</accession>